<keyword evidence="7 9" id="KW-0472">Membrane</keyword>
<keyword evidence="6" id="KW-0406">Ion transport</keyword>
<feature type="transmembrane region" description="Helical" evidence="9">
    <location>
        <begin position="560"/>
        <end position="584"/>
    </location>
</feature>
<keyword evidence="4 9" id="KW-0812">Transmembrane</keyword>
<feature type="transmembrane region" description="Helical" evidence="9">
    <location>
        <begin position="431"/>
        <end position="455"/>
    </location>
</feature>
<dbReference type="InterPro" id="IPR002490">
    <property type="entry name" value="V-ATPase_116kDa_su"/>
</dbReference>
<dbReference type="GO" id="GO:0033179">
    <property type="term" value="C:proton-transporting V-type ATPase, V0 domain"/>
    <property type="evidence" value="ECO:0007669"/>
    <property type="project" value="InterPro"/>
</dbReference>
<gene>
    <name evidence="10" type="ORF">KDW03_05365</name>
</gene>
<dbReference type="Proteomes" id="UP001056539">
    <property type="component" value="Chromosome"/>
</dbReference>
<accession>A0AAX3BFZ5</accession>
<evidence type="ECO:0000256" key="5">
    <source>
        <dbReference type="ARBA" id="ARBA00022989"/>
    </source>
</evidence>
<dbReference type="AlphaFoldDB" id="A0AAX3BFZ5"/>
<evidence type="ECO:0000256" key="4">
    <source>
        <dbReference type="ARBA" id="ARBA00022692"/>
    </source>
</evidence>
<evidence type="ECO:0008006" key="12">
    <source>
        <dbReference type="Google" id="ProtNLM"/>
    </source>
</evidence>
<sequence length="619" mass="69606">MVEKMQKLSCFIYHQEIERLLVDLQNLGLVHIETITTDDEELQNLERNKKLLDDALKILKSYLKPDKKLAQETITEDALSLAQRILKRNEEIQHLQAEIQSMERTLKEISVWGEFGPEDKAQLESLGLSIRFYVALESAFKKFSAEYPVEKINQIGKTVYFVAITPAGEEIDALKPYELAYRPLSMEMLEKEIAVREGTLSEYYVELEQLLSAIPLLEKEKLSIEDKLSYRLAEVSAIEEAEGTVRLLQGWFPKRKRTKIEALLQSYTVVYLIEDPQPGESVPVLLRNNAFSRLFEPILSLHSVPSYYEIDPTPLVAPFFAFFFGLCMADLGYGSIMLVITLLLVLLTRGNARRLAWLGVVFSLTTMISGWILNSFFGIQLTGVLPSELCSTVFFANINDAMAFSLMLGVLQLSIGLIVKVINKIRMEGFVYALHPLGTLSLLLGVLISMIAGLLPEGYAVGPFTIRSWVDALPQPLLTGNILALTGVVLILLFNNPQNKLWMRPLLGLWELYGTVTGLPGDILSYIRLFALGLSGGMLGSAFNQIALMARGDNPGILNWVGMILILVVGHGLNLALALLGAFVHPLRLTFLEFFKTMDYQGGGRRYEPFRHREYMEKE</sequence>
<comment type="subcellular location">
    <subcellularLocation>
        <location evidence="1">Membrane</location>
        <topology evidence="1">Multi-pass membrane protein</topology>
    </subcellularLocation>
</comment>
<dbReference type="PANTHER" id="PTHR11629:SF63">
    <property type="entry name" value="V-TYPE PROTON ATPASE SUBUNIT A"/>
    <property type="match status" value="1"/>
</dbReference>
<evidence type="ECO:0000256" key="6">
    <source>
        <dbReference type="ARBA" id="ARBA00023065"/>
    </source>
</evidence>
<feature type="transmembrane region" description="Helical" evidence="9">
    <location>
        <begin position="355"/>
        <end position="381"/>
    </location>
</feature>
<feature type="coiled-coil region" evidence="8">
    <location>
        <begin position="35"/>
        <end position="105"/>
    </location>
</feature>
<dbReference type="Pfam" id="PF01496">
    <property type="entry name" value="V_ATPase_I"/>
    <property type="match status" value="1"/>
</dbReference>
<dbReference type="GO" id="GO:0016471">
    <property type="term" value="C:vacuolar proton-transporting V-type ATPase complex"/>
    <property type="evidence" value="ECO:0007669"/>
    <property type="project" value="TreeGrafter"/>
</dbReference>
<organism evidence="10 11">
    <name type="scientific">Thermospira aquatica</name>
    <dbReference type="NCBI Taxonomy" id="2828656"/>
    <lineage>
        <taxon>Bacteria</taxon>
        <taxon>Pseudomonadati</taxon>
        <taxon>Spirochaetota</taxon>
        <taxon>Spirochaetia</taxon>
        <taxon>Brevinematales</taxon>
        <taxon>Thermospiraceae</taxon>
        <taxon>Thermospira</taxon>
    </lineage>
</organism>
<evidence type="ECO:0000256" key="3">
    <source>
        <dbReference type="ARBA" id="ARBA00022448"/>
    </source>
</evidence>
<proteinExistence type="inferred from homology"/>
<evidence type="ECO:0000256" key="9">
    <source>
        <dbReference type="SAM" id="Phobius"/>
    </source>
</evidence>
<keyword evidence="11" id="KW-1185">Reference proteome</keyword>
<feature type="transmembrane region" description="Helical" evidence="9">
    <location>
        <begin position="475"/>
        <end position="494"/>
    </location>
</feature>
<evidence type="ECO:0000256" key="8">
    <source>
        <dbReference type="SAM" id="Coils"/>
    </source>
</evidence>
<dbReference type="KEGG" id="taqu:KDW03_05365"/>
<feature type="transmembrane region" description="Helical" evidence="9">
    <location>
        <begin position="401"/>
        <end position="419"/>
    </location>
</feature>
<keyword evidence="5 9" id="KW-1133">Transmembrane helix</keyword>
<feature type="transmembrane region" description="Helical" evidence="9">
    <location>
        <begin position="319"/>
        <end position="348"/>
    </location>
</feature>
<keyword evidence="3" id="KW-0813">Transport</keyword>
<evidence type="ECO:0000313" key="10">
    <source>
        <dbReference type="EMBL" id="URA11225.1"/>
    </source>
</evidence>
<dbReference type="GO" id="GO:0007035">
    <property type="term" value="P:vacuolar acidification"/>
    <property type="evidence" value="ECO:0007669"/>
    <property type="project" value="TreeGrafter"/>
</dbReference>
<comment type="similarity">
    <text evidence="2">Belongs to the V-ATPase 116 kDa subunit family.</text>
</comment>
<protein>
    <recommendedName>
        <fullName evidence="12">V-type ATP synthase subunit I</fullName>
    </recommendedName>
</protein>
<dbReference type="PANTHER" id="PTHR11629">
    <property type="entry name" value="VACUOLAR PROTON ATPASES"/>
    <property type="match status" value="1"/>
</dbReference>
<keyword evidence="8" id="KW-0175">Coiled coil</keyword>
<feature type="transmembrane region" description="Helical" evidence="9">
    <location>
        <begin position="529"/>
        <end position="548"/>
    </location>
</feature>
<evidence type="ECO:0000256" key="2">
    <source>
        <dbReference type="ARBA" id="ARBA00009904"/>
    </source>
</evidence>
<reference evidence="10" key="1">
    <citation type="submission" date="2021-04" db="EMBL/GenBank/DDBJ databases">
        <authorList>
            <person name="Postec A."/>
        </authorList>
    </citation>
    <scope>NUCLEOTIDE SEQUENCE</scope>
    <source>
        <strain evidence="10">F1F22</strain>
    </source>
</reference>
<evidence type="ECO:0000313" key="11">
    <source>
        <dbReference type="Proteomes" id="UP001056539"/>
    </source>
</evidence>
<dbReference type="GO" id="GO:0051117">
    <property type="term" value="F:ATPase binding"/>
    <property type="evidence" value="ECO:0007669"/>
    <property type="project" value="TreeGrafter"/>
</dbReference>
<name>A0AAX3BFZ5_9SPIR</name>
<dbReference type="GO" id="GO:0046961">
    <property type="term" value="F:proton-transporting ATPase activity, rotational mechanism"/>
    <property type="evidence" value="ECO:0007669"/>
    <property type="project" value="InterPro"/>
</dbReference>
<evidence type="ECO:0000256" key="7">
    <source>
        <dbReference type="ARBA" id="ARBA00023136"/>
    </source>
</evidence>
<dbReference type="EMBL" id="CP073355">
    <property type="protein sequence ID" value="URA11225.1"/>
    <property type="molecule type" value="Genomic_DNA"/>
</dbReference>
<reference evidence="10" key="2">
    <citation type="submission" date="2022-06" db="EMBL/GenBank/DDBJ databases">
        <title>Thermospira aquatica gen. nov., sp. nov.</title>
        <authorList>
            <person name="Ben Ali Gam Z."/>
            <person name="Labat M."/>
        </authorList>
    </citation>
    <scope>NUCLEOTIDE SEQUENCE</scope>
    <source>
        <strain evidence="10">F1F22</strain>
    </source>
</reference>
<evidence type="ECO:0000256" key="1">
    <source>
        <dbReference type="ARBA" id="ARBA00004141"/>
    </source>
</evidence>
<dbReference type="RefSeq" id="WP_271436359.1">
    <property type="nucleotide sequence ID" value="NZ_CP073355.1"/>
</dbReference>